<organism evidence="1 2">
    <name type="scientific">Austropuccinia psidii MF-1</name>
    <dbReference type="NCBI Taxonomy" id="1389203"/>
    <lineage>
        <taxon>Eukaryota</taxon>
        <taxon>Fungi</taxon>
        <taxon>Dikarya</taxon>
        <taxon>Basidiomycota</taxon>
        <taxon>Pucciniomycotina</taxon>
        <taxon>Pucciniomycetes</taxon>
        <taxon>Pucciniales</taxon>
        <taxon>Sphaerophragmiaceae</taxon>
        <taxon>Austropuccinia</taxon>
    </lineage>
</organism>
<evidence type="ECO:0000313" key="1">
    <source>
        <dbReference type="EMBL" id="MBW0460294.1"/>
    </source>
</evidence>
<protein>
    <submittedName>
        <fullName evidence="1">Uncharacterized protein</fullName>
    </submittedName>
</protein>
<name>A0A9Q3B7P5_9BASI</name>
<keyword evidence="2" id="KW-1185">Reference proteome</keyword>
<gene>
    <name evidence="1" type="ORF">O181_000009</name>
</gene>
<evidence type="ECO:0000313" key="2">
    <source>
        <dbReference type="Proteomes" id="UP000765509"/>
    </source>
</evidence>
<dbReference type="AlphaFoldDB" id="A0A9Q3B7P5"/>
<proteinExistence type="predicted"/>
<reference evidence="1" key="1">
    <citation type="submission" date="2021-03" db="EMBL/GenBank/DDBJ databases">
        <title>Draft genome sequence of rust myrtle Austropuccinia psidii MF-1, a brazilian biotype.</title>
        <authorList>
            <person name="Quecine M.C."/>
            <person name="Pachon D.M.R."/>
            <person name="Bonatelli M.L."/>
            <person name="Correr F.H."/>
            <person name="Franceschini L.M."/>
            <person name="Leite T.F."/>
            <person name="Margarido G.R.A."/>
            <person name="Almeida C.A."/>
            <person name="Ferrarezi J.A."/>
            <person name="Labate C.A."/>
        </authorList>
    </citation>
    <scope>NUCLEOTIDE SEQUENCE</scope>
    <source>
        <strain evidence="1">MF-1</strain>
    </source>
</reference>
<sequence>MIFFSQHSVLIKKLLLQIQQTFIIQTSTDPPNVIPLLPYPQGMTTPKSPPPPKLIKIVFFPDQKESQSKVFPKNFSLFLILLLVKTLCKDPPQELSLVLSLESKTSHQPIQSLQTAPITLPLVPLNKAESIFPKNPSGLTHQNSPTPTLSLSFEFENLPHISQTSSLCPNSSIFQLVLHSKNIQITLTYQMSMFLSPVVCLFKPQPISHQFLKVLLRVSNHPFKVQIKHTNHNSCTGPALKILSEGPMRMISQCQTQMTGNEDYKNFL</sequence>
<comment type="caution">
    <text evidence="1">The sequence shown here is derived from an EMBL/GenBank/DDBJ whole genome shotgun (WGS) entry which is preliminary data.</text>
</comment>
<accession>A0A9Q3B7P5</accession>
<dbReference type="Proteomes" id="UP000765509">
    <property type="component" value="Unassembled WGS sequence"/>
</dbReference>
<dbReference type="EMBL" id="AVOT02000001">
    <property type="protein sequence ID" value="MBW0460294.1"/>
    <property type="molecule type" value="Genomic_DNA"/>
</dbReference>